<evidence type="ECO:0000256" key="2">
    <source>
        <dbReference type="ARBA" id="ARBA00023125"/>
    </source>
</evidence>
<dbReference type="InterPro" id="IPR014710">
    <property type="entry name" value="RmlC-like_jellyroll"/>
</dbReference>
<evidence type="ECO:0000313" key="6">
    <source>
        <dbReference type="Proteomes" id="UP001325680"/>
    </source>
</evidence>
<dbReference type="InterPro" id="IPR011051">
    <property type="entry name" value="RmlC_Cupin_sf"/>
</dbReference>
<dbReference type="PROSITE" id="PS01124">
    <property type="entry name" value="HTH_ARAC_FAMILY_2"/>
    <property type="match status" value="1"/>
</dbReference>
<sequence length="286" mass="32673">MKIEYEIVKPDKGSSFRLLHHKMVRESDFVWQFHYHPEYEIVFVPQGSGTRHVGNHLSTYHQGDLVLIGSNLPHSGFGLNSSGLHEEMVLQVKPEFIPLHFAEMNQVESLLDRARYGISFYGTTRDHVGDIMAAMVHQPPFQRMIRLLEILEKLAGSEEYTILNSSIVSPALLSKHKARLQKVFSYVEKEYAGEVQVQKAAALVGLSVPSFCNFFKKTTQITFSDFVNQYRIQKSCMLLHQDKSISEICFECGFNNVTYFNRLFKQIMNETPSAFKKKIGSLGEVA</sequence>
<dbReference type="Gene3D" id="2.60.120.10">
    <property type="entry name" value="Jelly Rolls"/>
    <property type="match status" value="1"/>
</dbReference>
<accession>A0ABZ0WCI6</accession>
<dbReference type="EMBL" id="CP139960">
    <property type="protein sequence ID" value="WQD40528.1"/>
    <property type="molecule type" value="Genomic_DNA"/>
</dbReference>
<feature type="domain" description="HTH araC/xylS-type" evidence="4">
    <location>
        <begin position="181"/>
        <end position="278"/>
    </location>
</feature>
<dbReference type="SUPFAM" id="SSF51182">
    <property type="entry name" value="RmlC-like cupins"/>
    <property type="match status" value="1"/>
</dbReference>
<evidence type="ECO:0000259" key="4">
    <source>
        <dbReference type="PROSITE" id="PS01124"/>
    </source>
</evidence>
<dbReference type="SMART" id="SM00342">
    <property type="entry name" value="HTH_ARAC"/>
    <property type="match status" value="1"/>
</dbReference>
<keyword evidence="3" id="KW-0804">Transcription</keyword>
<keyword evidence="6" id="KW-1185">Reference proteome</keyword>
<keyword evidence="1" id="KW-0805">Transcription regulation</keyword>
<dbReference type="PRINTS" id="PR00032">
    <property type="entry name" value="HTHARAC"/>
</dbReference>
<protein>
    <submittedName>
        <fullName evidence="5">AraC family transcriptional regulator</fullName>
    </submittedName>
</protein>
<evidence type="ECO:0000256" key="3">
    <source>
        <dbReference type="ARBA" id="ARBA00023163"/>
    </source>
</evidence>
<evidence type="ECO:0000313" key="5">
    <source>
        <dbReference type="EMBL" id="WQD40528.1"/>
    </source>
</evidence>
<gene>
    <name evidence="5" type="ORF">U0035_10245</name>
</gene>
<dbReference type="InterPro" id="IPR020449">
    <property type="entry name" value="Tscrpt_reg_AraC-type_HTH"/>
</dbReference>
<dbReference type="InterPro" id="IPR018060">
    <property type="entry name" value="HTH_AraC"/>
</dbReference>
<dbReference type="SUPFAM" id="SSF46689">
    <property type="entry name" value="Homeodomain-like"/>
    <property type="match status" value="2"/>
</dbReference>
<dbReference type="Pfam" id="PF12833">
    <property type="entry name" value="HTH_18"/>
    <property type="match status" value="1"/>
</dbReference>
<dbReference type="InterPro" id="IPR009057">
    <property type="entry name" value="Homeodomain-like_sf"/>
</dbReference>
<dbReference type="PROSITE" id="PS00041">
    <property type="entry name" value="HTH_ARAC_FAMILY_1"/>
    <property type="match status" value="1"/>
</dbReference>
<dbReference type="Gene3D" id="1.10.10.60">
    <property type="entry name" value="Homeodomain-like"/>
    <property type="match status" value="2"/>
</dbReference>
<organism evidence="5 6">
    <name type="scientific">Niabella yanshanensis</name>
    <dbReference type="NCBI Taxonomy" id="577386"/>
    <lineage>
        <taxon>Bacteria</taxon>
        <taxon>Pseudomonadati</taxon>
        <taxon>Bacteroidota</taxon>
        <taxon>Chitinophagia</taxon>
        <taxon>Chitinophagales</taxon>
        <taxon>Chitinophagaceae</taxon>
        <taxon>Niabella</taxon>
    </lineage>
</organism>
<name>A0ABZ0WCI6_9BACT</name>
<reference evidence="5 6" key="1">
    <citation type="submission" date="2023-12" db="EMBL/GenBank/DDBJ databases">
        <title>Genome sequencing and assembly of bacterial species from a model synthetic community.</title>
        <authorList>
            <person name="Hogle S.L."/>
        </authorList>
    </citation>
    <scope>NUCLEOTIDE SEQUENCE [LARGE SCALE GENOMIC DNA]</scope>
    <source>
        <strain evidence="5 6">HAMBI_3031</strain>
    </source>
</reference>
<dbReference type="PANTHER" id="PTHR43280:SF27">
    <property type="entry name" value="TRANSCRIPTIONAL REGULATOR MTLR"/>
    <property type="match status" value="1"/>
</dbReference>
<dbReference type="InterPro" id="IPR018062">
    <property type="entry name" value="HTH_AraC-typ_CS"/>
</dbReference>
<dbReference type="Proteomes" id="UP001325680">
    <property type="component" value="Chromosome"/>
</dbReference>
<keyword evidence="2" id="KW-0238">DNA-binding</keyword>
<proteinExistence type="predicted"/>
<dbReference type="PANTHER" id="PTHR43280">
    <property type="entry name" value="ARAC-FAMILY TRANSCRIPTIONAL REGULATOR"/>
    <property type="match status" value="1"/>
</dbReference>
<evidence type="ECO:0000256" key="1">
    <source>
        <dbReference type="ARBA" id="ARBA00023015"/>
    </source>
</evidence>
<dbReference type="RefSeq" id="WP_114792259.1">
    <property type="nucleotide sequence ID" value="NZ_CP139960.1"/>
</dbReference>